<accession>A0A3A9K0V0</accession>
<comment type="caution">
    <text evidence="2">The sequence shown here is derived from an EMBL/GenBank/DDBJ whole genome shotgun (WGS) entry which is preliminary data.</text>
</comment>
<protein>
    <recommendedName>
        <fullName evidence="4">DUF2188 domain-containing protein</fullName>
    </recommendedName>
</protein>
<gene>
    <name evidence="2" type="ORF">CR203_15825</name>
</gene>
<evidence type="ECO:0000256" key="1">
    <source>
        <dbReference type="SAM" id="MobiDB-lite"/>
    </source>
</evidence>
<dbReference type="Pfam" id="PF09954">
    <property type="entry name" value="DUF2188"/>
    <property type="match status" value="1"/>
</dbReference>
<dbReference type="InterPro" id="IPR018691">
    <property type="entry name" value="DUF2188"/>
</dbReference>
<dbReference type="Proteomes" id="UP000281498">
    <property type="component" value="Unassembled WGS sequence"/>
</dbReference>
<proteinExistence type="predicted"/>
<evidence type="ECO:0000313" key="2">
    <source>
        <dbReference type="EMBL" id="RKL66357.1"/>
    </source>
</evidence>
<organism evidence="2 3">
    <name type="scientific">Salipaludibacillus neizhouensis</name>
    <dbReference type="NCBI Taxonomy" id="885475"/>
    <lineage>
        <taxon>Bacteria</taxon>
        <taxon>Bacillati</taxon>
        <taxon>Bacillota</taxon>
        <taxon>Bacilli</taxon>
        <taxon>Bacillales</taxon>
        <taxon>Bacillaceae</taxon>
    </lineage>
</organism>
<dbReference type="OrthoDB" id="8858565at2"/>
<feature type="region of interest" description="Disordered" evidence="1">
    <location>
        <begin position="52"/>
        <end position="92"/>
    </location>
</feature>
<dbReference type="EMBL" id="PDOE01000007">
    <property type="protein sequence ID" value="RKL66357.1"/>
    <property type="molecule type" value="Genomic_DNA"/>
</dbReference>
<reference evidence="2 3" key="1">
    <citation type="submission" date="2017-10" db="EMBL/GenBank/DDBJ databases">
        <title>Bacillus sp. nov., a halophilic bacterium isolated from a Keqin Lake.</title>
        <authorList>
            <person name="Wang H."/>
        </authorList>
    </citation>
    <scope>NUCLEOTIDE SEQUENCE [LARGE SCALE GENOMIC DNA]</scope>
    <source>
        <strain evidence="2 3">KCTC 13187</strain>
    </source>
</reference>
<dbReference type="RefSeq" id="WP_110939139.1">
    <property type="nucleotide sequence ID" value="NZ_KZ614148.1"/>
</dbReference>
<evidence type="ECO:0000313" key="3">
    <source>
        <dbReference type="Proteomes" id="UP000281498"/>
    </source>
</evidence>
<dbReference type="AlphaFoldDB" id="A0A3A9K0V0"/>
<keyword evidence="3" id="KW-1185">Reference proteome</keyword>
<evidence type="ECO:0008006" key="4">
    <source>
        <dbReference type="Google" id="ProtNLM"/>
    </source>
</evidence>
<sequence length="154" mass="17738">MPWDTNDYPSSWKNLETAIRKKAIEIGNAMLDEGYKEGQAIPIATEQAKEWYANASEKEKNQSLNEQDKELKKRDSSDTQSDSRPELLEKGEHVFKREDDWVVQSEDAKQASGVFDKKEDAIKRGREIAKNKETHLVIYNADGSIQEKQSYDEK</sequence>
<feature type="compositionally biased region" description="Basic and acidic residues" evidence="1">
    <location>
        <begin position="56"/>
        <end position="92"/>
    </location>
</feature>
<name>A0A3A9K0V0_9BACI</name>